<dbReference type="Proteomes" id="UP001201812">
    <property type="component" value="Unassembled WGS sequence"/>
</dbReference>
<dbReference type="SUPFAM" id="SSF56801">
    <property type="entry name" value="Acetyl-CoA synthetase-like"/>
    <property type="match status" value="2"/>
</dbReference>
<feature type="domain" description="Carrier" evidence="4">
    <location>
        <begin position="3187"/>
        <end position="3262"/>
    </location>
</feature>
<dbReference type="Gene3D" id="1.10.1200.10">
    <property type="entry name" value="ACP-like"/>
    <property type="match status" value="2"/>
</dbReference>
<dbReference type="InterPro" id="IPR036736">
    <property type="entry name" value="ACP-like_sf"/>
</dbReference>
<dbReference type="PROSITE" id="PS50075">
    <property type="entry name" value="CARRIER"/>
    <property type="match status" value="2"/>
</dbReference>
<keyword evidence="6" id="KW-1185">Reference proteome</keyword>
<accession>A0AAD4R9X0</accession>
<dbReference type="SUPFAM" id="SSF52777">
    <property type="entry name" value="CoA-dependent acyltransferases"/>
    <property type="match status" value="8"/>
</dbReference>
<dbReference type="Pfam" id="PF00668">
    <property type="entry name" value="Condensation"/>
    <property type="match status" value="4"/>
</dbReference>
<dbReference type="Pfam" id="PF13193">
    <property type="entry name" value="AMP-binding_C"/>
    <property type="match status" value="1"/>
</dbReference>
<dbReference type="InterPro" id="IPR042099">
    <property type="entry name" value="ANL_N_sf"/>
</dbReference>
<evidence type="ECO:0000313" key="5">
    <source>
        <dbReference type="EMBL" id="KAI1720343.1"/>
    </source>
</evidence>
<dbReference type="PANTHER" id="PTHR45527:SF1">
    <property type="entry name" value="FATTY ACID SYNTHASE"/>
    <property type="match status" value="1"/>
</dbReference>
<protein>
    <submittedName>
        <fullName evidence="5">Condensation domain-containing protein</fullName>
    </submittedName>
</protein>
<dbReference type="PANTHER" id="PTHR45527">
    <property type="entry name" value="NONRIBOSOMAL PEPTIDE SYNTHETASE"/>
    <property type="match status" value="1"/>
</dbReference>
<dbReference type="Pfam" id="PF00501">
    <property type="entry name" value="AMP-binding"/>
    <property type="match status" value="2"/>
</dbReference>
<dbReference type="InterPro" id="IPR045851">
    <property type="entry name" value="AMP-bd_C_sf"/>
</dbReference>
<dbReference type="InterPro" id="IPR020845">
    <property type="entry name" value="AMP-binding_CS"/>
</dbReference>
<dbReference type="InterPro" id="IPR001242">
    <property type="entry name" value="Condensation_dom"/>
</dbReference>
<keyword evidence="1" id="KW-0596">Phosphopantetheine</keyword>
<evidence type="ECO:0000256" key="2">
    <source>
        <dbReference type="ARBA" id="ARBA00022553"/>
    </source>
</evidence>
<dbReference type="InterPro" id="IPR029058">
    <property type="entry name" value="AB_hydrolase_fold"/>
</dbReference>
<dbReference type="GO" id="GO:0016874">
    <property type="term" value="F:ligase activity"/>
    <property type="evidence" value="ECO:0007669"/>
    <property type="project" value="UniProtKB-KW"/>
</dbReference>
<organism evidence="5 6">
    <name type="scientific">Ditylenchus destructor</name>
    <dbReference type="NCBI Taxonomy" id="166010"/>
    <lineage>
        <taxon>Eukaryota</taxon>
        <taxon>Metazoa</taxon>
        <taxon>Ecdysozoa</taxon>
        <taxon>Nematoda</taxon>
        <taxon>Chromadorea</taxon>
        <taxon>Rhabditida</taxon>
        <taxon>Tylenchina</taxon>
        <taxon>Tylenchomorpha</taxon>
        <taxon>Sphaerularioidea</taxon>
        <taxon>Anguinidae</taxon>
        <taxon>Anguininae</taxon>
        <taxon>Ditylenchus</taxon>
    </lineage>
</organism>
<evidence type="ECO:0000313" key="6">
    <source>
        <dbReference type="Proteomes" id="UP001201812"/>
    </source>
</evidence>
<dbReference type="EMBL" id="JAKKPZ010000006">
    <property type="protein sequence ID" value="KAI1720343.1"/>
    <property type="molecule type" value="Genomic_DNA"/>
</dbReference>
<dbReference type="GO" id="GO:0043041">
    <property type="term" value="P:amino acid activation for nonribosomal peptide biosynthetic process"/>
    <property type="evidence" value="ECO:0007669"/>
    <property type="project" value="TreeGrafter"/>
</dbReference>
<dbReference type="GO" id="GO:0005737">
    <property type="term" value="C:cytoplasm"/>
    <property type="evidence" value="ECO:0007669"/>
    <property type="project" value="TreeGrafter"/>
</dbReference>
<comment type="caution">
    <text evidence="5">The sequence shown here is derived from an EMBL/GenBank/DDBJ whole genome shotgun (WGS) entry which is preliminary data.</text>
</comment>
<proteinExistence type="predicted"/>
<dbReference type="FunFam" id="3.30.300.30:FF:000015">
    <property type="entry name" value="Nonribosomal peptide synthase SidD"/>
    <property type="match status" value="1"/>
</dbReference>
<dbReference type="SUPFAM" id="SSF53474">
    <property type="entry name" value="alpha/beta-Hydrolases"/>
    <property type="match status" value="1"/>
</dbReference>
<sequence length="3553" mass="402989">MNSASKSNSNATISITYHCETLKNVMSWKRPRIDLNDSFTRMGMDSLQLASFEYQIAKRFNSIPPGFCLQNYSPQMIIDRLSHLEHKTLPNNAVNKHTSVVKNSQTRIPLSRAQKRIWFVDAQSTGSSPIIEGFRIILSNIDLQRLLYAVNRVVLQNSILRTCFVKSGREQIIHSGTESYFFLSFTDVDMNPDVILPKLDSGEIPLRFKVESEVFTAAFHHILIDGKSIRIFVEQLLEALFWKPENGRSKNRTYQKQYVEFCIAEKAMIETSKYRENELKLLEYWLEKLRNWHSFPRLPRDPLYLERNSDCDEAKTMCLTIETHIGDALYELAAENGATMFTTFTAILRVLLYKMYGIRDLWLGVPVENRRIGSFEFQDCIGLFLNISVSRENLDPSDTFTGFLPHIITGMRDTLIHSQLSFDVLVANLRRQNTSENLTDLFEIAVIQDTSPEDEFCDYLMDSNNQSQGSKVKVRLAMEERLSGVQHPIMWHFIEQKSSRTVQLRVEYNSSLFHSSIIHTMTNKFKLLCEKITSHPGVLIRDLTLMEKQELLKEPTTADFPQHCTPIDVILAQLKMLPCDTTIVQDAFTKLSAAEIMKKTSSLAHVIDQRLFREYGGLSNVDQPIALLLQRNVKLIICILAIWRTGRAVLPISYDWPSARIIDALNSFDRVVLITDKKLSDGFPTNFHVDDLLAEAHLYEHYPFQRLFHTTPHDLLYLTFTSGTTGRPKSVATEGIGLLNLIYSYTILFGINSSSVVYQVVNYAFDIFFADILMALMNGARLILARDAIPCLEELREATHAYIMPAYLSRMTGVSNPLIKCLSHLHIVLYGGEPVNPEWLRLAIDAKVRLVQLFGFTEHSVYSAYQRMISQTLAVENRLNIGHPFPNVSIYAVDEDGRTLPTSAIGAEGNLRSSGVGLMRGYVDNYTNSAPKYFESGDRVRILPSSQLRFVGRRDSQVKVHGHRVELLDVESALSQVPGVQICIVECIGNGDCLSLVAFIILDETIKEIESSVNSLGWLQSTLGNLCPSHMIPDKFFQVEEFPLNSNGKIDRRALLRSIAMAPVENQIRSQSESGTKACQVDNTNFKARKICEIFGECMKGIKLEPSDNIFEKGADSLGIMMALQRVEQETGLEISVHDVFRHKTIVQVLESIEETDGSKTKARLSSALETLKNVLNDELKSSESFQKQLEFDGSPDIGKLQRAINCVLQRHSALKTMISIDESTGQPYQVMCSGTESFISISKRTEVDINVARSGGITLANSPEIPVQAQFIERLNGIRLTFEHWAVDGISLQLVANEMAQMYSRFCTGFSPSDFPKVVSSSNIYAQFAFSQRSQDFSSELEYWAKELENVKNGLEVFDGQQLGPNFSKNDIASHYVCNMDISRQKWDTLLANHSFTSAQILAAAYALCLSKEYTLDTVVIGIPFSGRSSATADFVGYFANALAVKFSPKLHSSSNLEWLVHVRNQLLEAARHAQAPFPLVVRRLAPKRKHGQHPLFQRMFVFEDDSEGNETNGIKSIRFGPKLTATVKHVKPNHAKFDQCWTATVKRDSKQNTVQVVLDVEYKSSLFKAETIKQSAKMFQQILYGFLDDTIEMANLLETILPHTQNLPLKRHKVEKIQTIANYAINLENKILAIWKEVLDIGELSVDDNFFDVGDPQSHNGNIPNPTAFVSTPEENEKVEVCYLQTQLLRLYKKSFEVGSLDELGAYTIQLHIQLSENIDIKRLRSCIRHLIASQPVLRTVFSYDESSEKFMQRCLPVNSEICKGVLKEFDDIPDNEWPPIFDPFATPPVVIQVGPKQTLRFAVSHLIFDGTSINILRQQLTSFYSDDTSLNSIPLHVSYAKFSNDFNAVCEKQNIDNRTFWLGQLQGMLENGPINCLVTDYSRPPPTQPGLWQGAKYSFFVSGLNSEIGKASAHFEITPLALMAYALGQIVRQRMSDFWAEFCIATCRDMRHTLESNETIGFFVNTLIIPLRASKGKLQQATQRNLKEFQNLVDSIVAHSHICYDQILNLSNQDSLFEVMLVIDSGPSLNQSTQAYFQVIDTPVTNFATKFPITVFVSMNGKDANIQIEYQTALLHEGSIKAILDGWIQLMRKISGESETGRHSEVQNSEINETDFPSRKDVWDIIREQALLCPDFVAIQTPRVEMDITYATFVDLVDHLADRMQDRYFAVIGRILGPDSIIAILGTRNSAESILLCLAVMRACGAYLPIDIESNPPARVIAILEEASVNFYISKMDFVIKKIVFEPVSPYRDIITNYRRKDEENSKFKENIIDARYKCRNKPEDLAYVIFTSGTTGRPKGVAIQRIGLVNMICEASKQLYAKPGECVYQFTNFCFDNSVLEIFLALFNGMRLFIDDPGQEKSQMSDSEHIPRYFSADRFFQHLEEFPITHVFFFPALVETFEDHQLKALSKLKYWTVGAEKISNNLLQRALKFGVRVVQNYGPTECTCFMLRKRMKAADHPQNLGQPIANMFVSVRTPTGDIAIPYAPHELYVGGVGLTRGYLNRSLEEQPFVYFDERRYYATGDIVQRLPNGDIQFVGRKDSQIKVRGFRIEIGEIESVLMQFPEVRLAKVVAEDERKDLLAYIIPFNSTNPPSVAELRRLCRQRLAHFMVPRSFTILDSIPLTPNAKIDLSKISERDIEDNLDESFVYLGGNSLSSQRLINQIQDYFSGVDLGLTMKDLLGPNATLRQFLAKIQGKLSSSEDYLLNLRPNFNELESSHFIKLDYKKLPLSYQQEQMYYLSHLSNRESRAYIVPLIQQFSADLDVNLLHHAFMDTMQEHRILRTKIRESEDFDLFQEALSVTETYFAPNVEVCDSEEILREKLFEFCEQNLDLLNEPPVLCRIFKLSEEKGYMLALLVHHIAIDATSTQILERNIAMRYKELRSAEMVKVQHRDRPKTNASYALWAIRQKRPEFQEWMGGKLDEMSERTGPMLSKRLAIGAIFLNSETQNSPTSSNNLVAELFRISAEAIKSSEVTPYAFFLTALIRTVAKGFLRSVLLEKNPGDFCMIIGSPFHNRSSGFEQVLGNFLTNMILALPLHKISQTSVNGSLQIVQSEIDVSREFAQIPYSKLFEGLRKFVGRGENLFDIYLNCRYGLEDETVSGLSKMPEAVLDRNCSRQIFGDFRWATHFMEISVDQHENYHEVEVVVGKRSDNRSFDEEIAREFIQKLKAECNEMATICKENVSKILKSAIISTLDSENGAQISENDNFFHIGGNSFLLLKLRRKLEIAFGIHLDLGELANRPIIEEMVKYIEWLVLMKHSNEVKEESLSNSGKSVDLATIIMQANDPVQEFSMTDENKSADILLVFFHALVGGNLCYSALHKSINNLAASYGNILAIGIQHPNTFQKANGKSSPSNFGTFTELCQYYANFLEKFVKRNRERITENTRITFVGASIGAALAYECGVGLEDSIKVDVIISIDGIASELPEITFANHRNQTLSIISRHAGISETSDAKVIDAIIENSWQLLSMRKAHRFSTAKRSPRILLLEAKENESEINDTHHYDWPKLNVDLVVEHIPGNHLTMLDPENTDTLAQKILQFSGQICK</sequence>
<dbReference type="InterPro" id="IPR009081">
    <property type="entry name" value="PP-bd_ACP"/>
</dbReference>
<dbReference type="Pfam" id="PF00550">
    <property type="entry name" value="PP-binding"/>
    <property type="match status" value="3"/>
</dbReference>
<dbReference type="CDD" id="cd05930">
    <property type="entry name" value="A_NRPS"/>
    <property type="match status" value="1"/>
</dbReference>
<keyword evidence="3" id="KW-0436">Ligase</keyword>
<name>A0AAD4R9X0_9BILA</name>
<dbReference type="GO" id="GO:0031177">
    <property type="term" value="F:phosphopantetheine binding"/>
    <property type="evidence" value="ECO:0007669"/>
    <property type="project" value="TreeGrafter"/>
</dbReference>
<dbReference type="Gene3D" id="3.40.50.12780">
    <property type="entry name" value="N-terminal domain of ligase-like"/>
    <property type="match status" value="2"/>
</dbReference>
<evidence type="ECO:0000256" key="3">
    <source>
        <dbReference type="ARBA" id="ARBA00022598"/>
    </source>
</evidence>
<dbReference type="Gene3D" id="3.40.50.1820">
    <property type="entry name" value="alpha/beta hydrolase"/>
    <property type="match status" value="1"/>
</dbReference>
<dbReference type="InterPro" id="IPR023213">
    <property type="entry name" value="CAT-like_dom_sf"/>
</dbReference>
<dbReference type="GO" id="GO:0044550">
    <property type="term" value="P:secondary metabolite biosynthetic process"/>
    <property type="evidence" value="ECO:0007669"/>
    <property type="project" value="TreeGrafter"/>
</dbReference>
<evidence type="ECO:0000259" key="4">
    <source>
        <dbReference type="PROSITE" id="PS50075"/>
    </source>
</evidence>
<keyword evidence="2" id="KW-0597">Phosphoprotein</keyword>
<dbReference type="Gene3D" id="3.30.559.10">
    <property type="entry name" value="Chloramphenicol acetyltransferase-like domain"/>
    <property type="match status" value="4"/>
</dbReference>
<dbReference type="PROSITE" id="PS00455">
    <property type="entry name" value="AMP_BINDING"/>
    <property type="match status" value="2"/>
</dbReference>
<dbReference type="InterPro" id="IPR025110">
    <property type="entry name" value="AMP-bd_C"/>
</dbReference>
<dbReference type="Gene3D" id="3.30.559.30">
    <property type="entry name" value="Nonribosomal peptide synthetase, condensation domain"/>
    <property type="match status" value="4"/>
</dbReference>
<feature type="domain" description="Carrier" evidence="4">
    <location>
        <begin position="1082"/>
        <end position="1157"/>
    </location>
</feature>
<dbReference type="Gene3D" id="3.30.300.30">
    <property type="match status" value="2"/>
</dbReference>
<dbReference type="InterPro" id="IPR000873">
    <property type="entry name" value="AMP-dep_synth/lig_dom"/>
</dbReference>
<evidence type="ECO:0000256" key="1">
    <source>
        <dbReference type="ARBA" id="ARBA00022450"/>
    </source>
</evidence>
<gene>
    <name evidence="5" type="ORF">DdX_05730</name>
</gene>
<reference evidence="5" key="1">
    <citation type="submission" date="2022-01" db="EMBL/GenBank/DDBJ databases">
        <title>Genome Sequence Resource for Two Populations of Ditylenchus destructor, the Migratory Endoparasitic Phytonematode.</title>
        <authorList>
            <person name="Zhang H."/>
            <person name="Lin R."/>
            <person name="Xie B."/>
        </authorList>
    </citation>
    <scope>NUCLEOTIDE SEQUENCE</scope>
    <source>
        <strain evidence="5">BazhouSP</strain>
    </source>
</reference>
<dbReference type="SUPFAM" id="SSF47336">
    <property type="entry name" value="ACP-like"/>
    <property type="match status" value="2"/>
</dbReference>